<dbReference type="AlphaFoldDB" id="A0A8J1KJX0"/>
<feature type="coiled-coil region" evidence="1">
    <location>
        <begin position="117"/>
        <end position="171"/>
    </location>
</feature>
<organism evidence="3 5">
    <name type="scientific">Xenopus laevis</name>
    <name type="common">African clawed frog</name>
    <dbReference type="NCBI Taxonomy" id="8355"/>
    <lineage>
        <taxon>Eukaryota</taxon>
        <taxon>Metazoa</taxon>
        <taxon>Chordata</taxon>
        <taxon>Craniata</taxon>
        <taxon>Vertebrata</taxon>
        <taxon>Euteleostomi</taxon>
        <taxon>Amphibia</taxon>
        <taxon>Batrachia</taxon>
        <taxon>Anura</taxon>
        <taxon>Pipoidea</taxon>
        <taxon>Pipidae</taxon>
        <taxon>Xenopodinae</taxon>
        <taxon>Xenopus</taxon>
        <taxon>Xenopus</taxon>
    </lineage>
</organism>
<accession>A0A8J1KJX0</accession>
<feature type="compositionally biased region" description="Basic residues" evidence="2">
    <location>
        <begin position="201"/>
        <end position="210"/>
    </location>
</feature>
<evidence type="ECO:0000256" key="1">
    <source>
        <dbReference type="SAM" id="Coils"/>
    </source>
</evidence>
<dbReference type="Proteomes" id="UP000186698">
    <property type="component" value="Chromosome 4S"/>
</dbReference>
<keyword evidence="1" id="KW-0175">Coiled coil</keyword>
<dbReference type="Proteomes" id="UP000186698">
    <property type="component" value="Chromosome 5L"/>
</dbReference>
<feature type="region of interest" description="Disordered" evidence="2">
    <location>
        <begin position="192"/>
        <end position="301"/>
    </location>
</feature>
<keyword evidence="3" id="KW-1185">Reference proteome</keyword>
<gene>
    <name evidence="5" type="primary">LOC121393205</name>
    <name evidence="4" type="synonym">LOC121393204</name>
    <name evidence="6" type="synonym">LOC121393602</name>
    <name evidence="7" type="synonym">LOC121402151</name>
</gene>
<dbReference type="KEGG" id="xla:121393205"/>
<dbReference type="RefSeq" id="XP_041418474.1">
    <property type="nucleotide sequence ID" value="XM_041562540.1"/>
</dbReference>
<evidence type="ECO:0000313" key="6">
    <source>
        <dbReference type="RefSeq" id="XP_041418474.1"/>
    </source>
</evidence>
<reference evidence="4 5" key="1">
    <citation type="submission" date="2025-04" db="UniProtKB">
        <authorList>
            <consortium name="RefSeq"/>
        </authorList>
    </citation>
    <scope>IDENTIFICATION</scope>
    <source>
        <strain evidence="3 4">J_2021</strain>
        <tissue evidence="4 5">Erythrocytes</tissue>
    </source>
</reference>
<dbReference type="RefSeq" id="XP_041417017.1">
    <property type="nucleotide sequence ID" value="XM_041561083.1"/>
</dbReference>
<dbReference type="GeneID" id="121393205"/>
<feature type="compositionally biased region" description="Basic residues" evidence="2">
    <location>
        <begin position="292"/>
        <end position="301"/>
    </location>
</feature>
<feature type="compositionally biased region" description="Gly residues" evidence="2">
    <location>
        <begin position="281"/>
        <end position="291"/>
    </location>
</feature>
<evidence type="ECO:0000313" key="4">
    <source>
        <dbReference type="RefSeq" id="XP_041417017.1"/>
    </source>
</evidence>
<dbReference type="RefSeq" id="XP_041444169.1">
    <property type="nucleotide sequence ID" value="XM_041588235.1"/>
</dbReference>
<sequence length="301" mass="34301">MAMEDFMEKSGQNLLYAETWHITESEIEKVLWHNTHTEEPGIDCPKDIYNKLFHLKKREVDLDLHGLFLSDYFRSKRIPRGFRIKNAPTIGRHNPDLCRKWVGVLNRCSLDLMVLVIEEVSSELSKVRKEIATLENTHQIAIHEATFAEFHTKLKNNVDTFKNDLLRFKREKLRKVDEDYQQHRVYRWLAGGGGTGGWRRGQPRWRKQRIRTLSTVDSSGESAGEDDTTSSGRDVPVTQHAATAASSSSQKAIHFQLDTLPTDRGPREEFSPVNTRSAGRAGRGASGGGRSRGGRPPRYPH</sequence>
<dbReference type="KEGG" id="xla:121402151"/>
<evidence type="ECO:0000313" key="5">
    <source>
        <dbReference type="RefSeq" id="XP_041417018.1"/>
    </source>
</evidence>
<dbReference type="Proteomes" id="UP000186698">
    <property type="component" value="Chromosome 3S"/>
</dbReference>
<feature type="compositionally biased region" description="Polar residues" evidence="2">
    <location>
        <begin position="212"/>
        <end position="221"/>
    </location>
</feature>
<dbReference type="KEGG" id="xla:121393602"/>
<evidence type="ECO:0000313" key="3">
    <source>
        <dbReference type="Proteomes" id="UP000186698"/>
    </source>
</evidence>
<dbReference type="OrthoDB" id="8964522at2759"/>
<evidence type="ECO:0000256" key="2">
    <source>
        <dbReference type="SAM" id="MobiDB-lite"/>
    </source>
</evidence>
<dbReference type="RefSeq" id="XP_041417018.1">
    <property type="nucleotide sequence ID" value="XM_041561084.1"/>
</dbReference>
<dbReference type="KEGG" id="xla:121393204"/>
<protein>
    <submittedName>
        <fullName evidence="4">Uncharacterized protein LOC121393204</fullName>
    </submittedName>
    <submittedName>
        <fullName evidence="5">Uncharacterized protein LOC121393205</fullName>
    </submittedName>
    <submittedName>
        <fullName evidence="6">Uncharacterized protein LOC121393602</fullName>
    </submittedName>
    <submittedName>
        <fullName evidence="7">Uncharacterized protein LOC121402151</fullName>
    </submittedName>
</protein>
<name>A0A8J1KJX0_XENLA</name>
<proteinExistence type="predicted"/>
<evidence type="ECO:0000313" key="7">
    <source>
        <dbReference type="RefSeq" id="XP_041444169.1"/>
    </source>
</evidence>